<keyword evidence="2" id="KW-0472">Membrane</keyword>
<feature type="region of interest" description="Disordered" evidence="1">
    <location>
        <begin position="69"/>
        <end position="88"/>
    </location>
</feature>
<keyword evidence="2" id="KW-0812">Transmembrane</keyword>
<gene>
    <name evidence="3" type="ORF">DY000_02008329</name>
</gene>
<name>A0ABQ7CA59_BRACR</name>
<accession>A0ABQ7CA59</accession>
<evidence type="ECO:0000313" key="3">
    <source>
        <dbReference type="EMBL" id="KAF3549145.1"/>
    </source>
</evidence>
<comment type="caution">
    <text evidence="3">The sequence shown here is derived from an EMBL/GenBank/DDBJ whole genome shotgun (WGS) entry which is preliminary data.</text>
</comment>
<evidence type="ECO:0000256" key="1">
    <source>
        <dbReference type="SAM" id="MobiDB-lite"/>
    </source>
</evidence>
<evidence type="ECO:0000256" key="2">
    <source>
        <dbReference type="SAM" id="Phobius"/>
    </source>
</evidence>
<dbReference type="EMBL" id="QGKV02000832">
    <property type="protein sequence ID" value="KAF3549145.1"/>
    <property type="molecule type" value="Genomic_DNA"/>
</dbReference>
<protein>
    <submittedName>
        <fullName evidence="3">Uncharacterized protein</fullName>
    </submittedName>
</protein>
<keyword evidence="2" id="KW-1133">Transmembrane helix</keyword>
<sequence length="115" mass="12720">MRKPNQNTTRARIVIAGAGVVIAGSRMIITGVRIIIAGTPYVFCGENHKNRFLLTLTLVFSGYHHQSHGHDPYHQNRQHHHGAGGFEANPYMMQQNKFGSMASYPPVGGRSAHEN</sequence>
<dbReference type="Proteomes" id="UP000266723">
    <property type="component" value="Unassembled WGS sequence"/>
</dbReference>
<keyword evidence="4" id="KW-1185">Reference proteome</keyword>
<proteinExistence type="predicted"/>
<reference evidence="3 4" key="1">
    <citation type="journal article" date="2020" name="BMC Genomics">
        <title>Intraspecific diversification of the crop wild relative Brassica cretica Lam. using demographic model selection.</title>
        <authorList>
            <person name="Kioukis A."/>
            <person name="Michalopoulou V.A."/>
            <person name="Briers L."/>
            <person name="Pirintsos S."/>
            <person name="Studholme D.J."/>
            <person name="Pavlidis P."/>
            <person name="Sarris P.F."/>
        </authorList>
    </citation>
    <scope>NUCLEOTIDE SEQUENCE [LARGE SCALE GENOMIC DNA]</scope>
    <source>
        <strain evidence="4">cv. PFS-1207/04</strain>
    </source>
</reference>
<organism evidence="3 4">
    <name type="scientific">Brassica cretica</name>
    <name type="common">Mustard</name>
    <dbReference type="NCBI Taxonomy" id="69181"/>
    <lineage>
        <taxon>Eukaryota</taxon>
        <taxon>Viridiplantae</taxon>
        <taxon>Streptophyta</taxon>
        <taxon>Embryophyta</taxon>
        <taxon>Tracheophyta</taxon>
        <taxon>Spermatophyta</taxon>
        <taxon>Magnoliopsida</taxon>
        <taxon>eudicotyledons</taxon>
        <taxon>Gunneridae</taxon>
        <taxon>Pentapetalae</taxon>
        <taxon>rosids</taxon>
        <taxon>malvids</taxon>
        <taxon>Brassicales</taxon>
        <taxon>Brassicaceae</taxon>
        <taxon>Brassiceae</taxon>
        <taxon>Brassica</taxon>
    </lineage>
</organism>
<evidence type="ECO:0000313" key="4">
    <source>
        <dbReference type="Proteomes" id="UP000266723"/>
    </source>
</evidence>
<feature type="transmembrane region" description="Helical" evidence="2">
    <location>
        <begin position="12"/>
        <end position="36"/>
    </location>
</feature>